<keyword evidence="2" id="KW-1185">Reference proteome</keyword>
<dbReference type="GO" id="GO:0031412">
    <property type="term" value="P:gas vesicle organization"/>
    <property type="evidence" value="ECO:0007669"/>
    <property type="project" value="InterPro"/>
</dbReference>
<dbReference type="Proteomes" id="UP000671879">
    <property type="component" value="Chromosome"/>
</dbReference>
<reference evidence="2" key="1">
    <citation type="submission" date="2021-04" db="EMBL/GenBank/DDBJ databases">
        <title>A novel Synergistetes isolate from a pyrite-forming mixed culture.</title>
        <authorList>
            <person name="Bunk B."/>
            <person name="Sproer C."/>
            <person name="Spring S."/>
            <person name="Pester M."/>
        </authorList>
    </citation>
    <scope>NUCLEOTIDE SEQUENCE [LARGE SCALE GENOMIC DNA]</scope>
    <source>
        <strain evidence="2">J.5.4.2-T.3.5.2</strain>
    </source>
</reference>
<organism evidence="1 2">
    <name type="scientific">Aminithiophilus ramosus</name>
    <dbReference type="NCBI Taxonomy" id="3029084"/>
    <lineage>
        <taxon>Bacteria</taxon>
        <taxon>Thermotogati</taxon>
        <taxon>Synergistota</taxon>
        <taxon>Synergistia</taxon>
        <taxon>Synergistales</taxon>
        <taxon>Aminithiophilaceae</taxon>
        <taxon>Aminithiophilus</taxon>
    </lineage>
</organism>
<gene>
    <name evidence="1" type="ORF">KAR29_13355</name>
</gene>
<protein>
    <submittedName>
        <fullName evidence="1">Gas vesicle protein</fullName>
    </submittedName>
</protein>
<proteinExistence type="predicted"/>
<sequence>MNAEEAIKKAREDLSLLAQLSVERVVGVSRMDGQWIVSVEGLERKSIPETMDVLGRYDVFLDENGGLISFERKNLRYRGNTDIE</sequence>
<evidence type="ECO:0000313" key="1">
    <source>
        <dbReference type="EMBL" id="QTX32269.1"/>
    </source>
</evidence>
<dbReference type="KEGG" id="aram:KAR29_13355"/>
<accession>A0A9Q7AFH9</accession>
<dbReference type="Pfam" id="PF05800">
    <property type="entry name" value="GvpO"/>
    <property type="match status" value="1"/>
</dbReference>
<dbReference type="InterPro" id="IPR008634">
    <property type="entry name" value="Gas-vesicle_GvpO"/>
</dbReference>
<name>A0A9Q7AFH9_9BACT</name>
<dbReference type="AlphaFoldDB" id="A0A9Q7AFH9"/>
<evidence type="ECO:0000313" key="2">
    <source>
        <dbReference type="Proteomes" id="UP000671879"/>
    </source>
</evidence>
<dbReference type="EMBL" id="CP072943">
    <property type="protein sequence ID" value="QTX32269.1"/>
    <property type="molecule type" value="Genomic_DNA"/>
</dbReference>
<dbReference type="RefSeq" id="WP_274373492.1">
    <property type="nucleotide sequence ID" value="NZ_CP072943.1"/>
</dbReference>